<name>A0ABV9Y8V8_9PSEU</name>
<dbReference type="EMBL" id="JBHSJB010000028">
    <property type="protein sequence ID" value="MFC5058045.1"/>
    <property type="molecule type" value="Genomic_DNA"/>
</dbReference>
<gene>
    <name evidence="2" type="ORF">ACFPFM_30405</name>
</gene>
<dbReference type="Proteomes" id="UP001595833">
    <property type="component" value="Unassembled WGS sequence"/>
</dbReference>
<evidence type="ECO:0000256" key="1">
    <source>
        <dbReference type="SAM" id="MobiDB-lite"/>
    </source>
</evidence>
<organism evidence="2 3">
    <name type="scientific">Saccharothrix xinjiangensis</name>
    <dbReference type="NCBI Taxonomy" id="204798"/>
    <lineage>
        <taxon>Bacteria</taxon>
        <taxon>Bacillati</taxon>
        <taxon>Actinomycetota</taxon>
        <taxon>Actinomycetes</taxon>
        <taxon>Pseudonocardiales</taxon>
        <taxon>Pseudonocardiaceae</taxon>
        <taxon>Saccharothrix</taxon>
    </lineage>
</organism>
<accession>A0ABV9Y8V8</accession>
<comment type="caution">
    <text evidence="2">The sequence shown here is derived from an EMBL/GenBank/DDBJ whole genome shotgun (WGS) entry which is preliminary data.</text>
</comment>
<evidence type="ECO:0000313" key="3">
    <source>
        <dbReference type="Proteomes" id="UP001595833"/>
    </source>
</evidence>
<dbReference type="RefSeq" id="WP_344036336.1">
    <property type="nucleotide sequence ID" value="NZ_BAAAKE010000004.1"/>
</dbReference>
<sequence>MSSGRRTAFAGAALVLATGAVAVMVWSLEPRPVDVRRVDLSPARPEVLSATYTTTVAAQRSSTAVEVIAPPAQRPLPPVQVVTTTSTRAPSPPPPPPSPPPRPPAPPRDRPPDCGRPFSPDRACAPDPFPDPHHLRRYCDWLRDRGLLGTATAGHHHARFCTPRR</sequence>
<reference evidence="3" key="1">
    <citation type="journal article" date="2019" name="Int. J. Syst. Evol. Microbiol.">
        <title>The Global Catalogue of Microorganisms (GCM) 10K type strain sequencing project: providing services to taxonomists for standard genome sequencing and annotation.</title>
        <authorList>
            <consortium name="The Broad Institute Genomics Platform"/>
            <consortium name="The Broad Institute Genome Sequencing Center for Infectious Disease"/>
            <person name="Wu L."/>
            <person name="Ma J."/>
        </authorList>
    </citation>
    <scope>NUCLEOTIDE SEQUENCE [LARGE SCALE GENOMIC DNA]</scope>
    <source>
        <strain evidence="3">KCTC 12848</strain>
    </source>
</reference>
<protein>
    <submittedName>
        <fullName evidence="2">Uncharacterized protein</fullName>
    </submittedName>
</protein>
<proteinExistence type="predicted"/>
<feature type="region of interest" description="Disordered" evidence="1">
    <location>
        <begin position="67"/>
        <end position="133"/>
    </location>
</feature>
<evidence type="ECO:0000313" key="2">
    <source>
        <dbReference type="EMBL" id="MFC5058045.1"/>
    </source>
</evidence>
<keyword evidence="3" id="KW-1185">Reference proteome</keyword>
<feature type="compositionally biased region" description="Pro residues" evidence="1">
    <location>
        <begin position="90"/>
        <end position="106"/>
    </location>
</feature>